<accession>A0AAD4N6H0</accession>
<protein>
    <submittedName>
        <fullName evidence="1">Uncharacterized protein</fullName>
    </submittedName>
</protein>
<keyword evidence="2" id="KW-1185">Reference proteome</keyword>
<sequence>MADLEPAQTVSIRLIRPSIAEIHILDVLNFKNDTPGSLPAIFDEECAQYLLANDALSHTQFYSAILRGQPTLRCRLISEEPKNLIESQSPGLENTLTIVGNESLSEEQRKQLDKFVELLSRKGYRFKYENK</sequence>
<dbReference type="Proteomes" id="UP001201812">
    <property type="component" value="Unassembled WGS sequence"/>
</dbReference>
<evidence type="ECO:0000313" key="2">
    <source>
        <dbReference type="Proteomes" id="UP001201812"/>
    </source>
</evidence>
<dbReference type="EMBL" id="JAKKPZ010000013">
    <property type="protein sequence ID" value="KAI1714549.1"/>
    <property type="molecule type" value="Genomic_DNA"/>
</dbReference>
<gene>
    <name evidence="1" type="ORF">DdX_08650</name>
</gene>
<dbReference type="AlphaFoldDB" id="A0AAD4N6H0"/>
<organism evidence="1 2">
    <name type="scientific">Ditylenchus destructor</name>
    <dbReference type="NCBI Taxonomy" id="166010"/>
    <lineage>
        <taxon>Eukaryota</taxon>
        <taxon>Metazoa</taxon>
        <taxon>Ecdysozoa</taxon>
        <taxon>Nematoda</taxon>
        <taxon>Chromadorea</taxon>
        <taxon>Rhabditida</taxon>
        <taxon>Tylenchina</taxon>
        <taxon>Tylenchomorpha</taxon>
        <taxon>Sphaerularioidea</taxon>
        <taxon>Anguinidae</taxon>
        <taxon>Anguininae</taxon>
        <taxon>Ditylenchus</taxon>
    </lineage>
</organism>
<evidence type="ECO:0000313" key="1">
    <source>
        <dbReference type="EMBL" id="KAI1714549.1"/>
    </source>
</evidence>
<comment type="caution">
    <text evidence="1">The sequence shown here is derived from an EMBL/GenBank/DDBJ whole genome shotgun (WGS) entry which is preliminary data.</text>
</comment>
<reference evidence="1" key="1">
    <citation type="submission" date="2022-01" db="EMBL/GenBank/DDBJ databases">
        <title>Genome Sequence Resource for Two Populations of Ditylenchus destructor, the Migratory Endoparasitic Phytonematode.</title>
        <authorList>
            <person name="Zhang H."/>
            <person name="Lin R."/>
            <person name="Xie B."/>
        </authorList>
    </citation>
    <scope>NUCLEOTIDE SEQUENCE</scope>
    <source>
        <strain evidence="1">BazhouSP</strain>
    </source>
</reference>
<proteinExistence type="predicted"/>
<name>A0AAD4N6H0_9BILA</name>